<evidence type="ECO:0000313" key="2">
    <source>
        <dbReference type="Proteomes" id="UP000265703"/>
    </source>
</evidence>
<gene>
    <name evidence="1" type="ORF">C1645_841818</name>
</gene>
<dbReference type="Proteomes" id="UP000265703">
    <property type="component" value="Unassembled WGS sequence"/>
</dbReference>
<sequence>MKYDIYFNNDCVNNTISATLEKLENTFFIENSSSEKIAFINKNFENLHLSNFEFAKNSDNYIKDSIYNDLKLKVKKVFKNKKCLYHSNCFEKIGYKKFFTHKAEFENLKKFN</sequence>
<accession>A0A397S2P3</accession>
<reference evidence="1 2" key="1">
    <citation type="submission" date="2018-06" db="EMBL/GenBank/DDBJ databases">
        <title>Comparative genomics reveals the genomic features of Rhizophagus irregularis, R. cerebriforme, R. diaphanum and Gigaspora rosea, and their symbiotic lifestyle signature.</title>
        <authorList>
            <person name="Morin E."/>
            <person name="San Clemente H."/>
            <person name="Chen E.C.H."/>
            <person name="De La Providencia I."/>
            <person name="Hainaut M."/>
            <person name="Kuo A."/>
            <person name="Kohler A."/>
            <person name="Murat C."/>
            <person name="Tang N."/>
            <person name="Roy S."/>
            <person name="Loubradou J."/>
            <person name="Henrissat B."/>
            <person name="Grigoriev I.V."/>
            <person name="Corradi N."/>
            <person name="Roux C."/>
            <person name="Martin F.M."/>
        </authorList>
    </citation>
    <scope>NUCLEOTIDE SEQUENCE [LARGE SCALE GENOMIC DNA]</scope>
    <source>
        <strain evidence="1 2">DAOM 227022</strain>
    </source>
</reference>
<protein>
    <submittedName>
        <fullName evidence="1">Uncharacterized protein</fullName>
    </submittedName>
</protein>
<dbReference type="STRING" id="658196.A0A397S2P3"/>
<proteinExistence type="predicted"/>
<evidence type="ECO:0000313" key="1">
    <source>
        <dbReference type="EMBL" id="RIA78999.1"/>
    </source>
</evidence>
<dbReference type="AlphaFoldDB" id="A0A397S2P3"/>
<comment type="caution">
    <text evidence="1">The sequence shown here is derived from an EMBL/GenBank/DDBJ whole genome shotgun (WGS) entry which is preliminary data.</text>
</comment>
<organism evidence="1 2">
    <name type="scientific">Glomus cerebriforme</name>
    <dbReference type="NCBI Taxonomy" id="658196"/>
    <lineage>
        <taxon>Eukaryota</taxon>
        <taxon>Fungi</taxon>
        <taxon>Fungi incertae sedis</taxon>
        <taxon>Mucoromycota</taxon>
        <taxon>Glomeromycotina</taxon>
        <taxon>Glomeromycetes</taxon>
        <taxon>Glomerales</taxon>
        <taxon>Glomeraceae</taxon>
        <taxon>Glomus</taxon>
    </lineage>
</organism>
<dbReference type="EMBL" id="QKYT01001694">
    <property type="protein sequence ID" value="RIA78999.1"/>
    <property type="molecule type" value="Genomic_DNA"/>
</dbReference>
<dbReference type="OrthoDB" id="2447086at2759"/>
<name>A0A397S2P3_9GLOM</name>
<keyword evidence="2" id="KW-1185">Reference proteome</keyword>